<accession>A0ABY3STY3</accession>
<gene>
    <name evidence="1" type="ORF">L0M14_30575</name>
</gene>
<evidence type="ECO:0000313" key="1">
    <source>
        <dbReference type="EMBL" id="UJF36535.1"/>
    </source>
</evidence>
<organism evidence="1 2">
    <name type="scientific">Paenibacillus hexagrammi</name>
    <dbReference type="NCBI Taxonomy" id="2908839"/>
    <lineage>
        <taxon>Bacteria</taxon>
        <taxon>Bacillati</taxon>
        <taxon>Bacillota</taxon>
        <taxon>Bacilli</taxon>
        <taxon>Bacillales</taxon>
        <taxon>Paenibacillaceae</taxon>
        <taxon>Paenibacillus</taxon>
    </lineage>
</organism>
<reference evidence="1 2" key="1">
    <citation type="journal article" date="2024" name="Int. J. Syst. Evol. Microbiol.">
        <title>Paenibacillus hexagrammi sp. nov., a novel bacterium isolated from the gut content of Hexagrammos agrammus.</title>
        <authorList>
            <person name="Jung H.K."/>
            <person name="Kim D.G."/>
            <person name="Zin H."/>
            <person name="Park J."/>
            <person name="Jung H."/>
            <person name="Kim Y.O."/>
            <person name="Kong H.J."/>
            <person name="Kim J.W."/>
            <person name="Kim Y.S."/>
        </authorList>
    </citation>
    <scope>NUCLEOTIDE SEQUENCE [LARGE SCALE GENOMIC DNA]</scope>
    <source>
        <strain evidence="1 2">YPD9-1</strain>
    </source>
</reference>
<sequence>MSTAKSFNMGFVDPQSVNLRAAKTIKEITDLQAAGAADYNNMGILLTPQFEKEISDIQKGRGVLGQLLSSSPAVGHPHRYFEQESGPNGQGFSDPRNLTFTSANNGAGLRVEKAAFVRAMTGAIQFGIFDQQTAGQTSIFPQLVAKDLKDLVTGLYRAEDFALWNGAATSLTDGASIEFAGIKNQVTNTLAIAKGADIVDAIRTKVAQMMADPNVAVKPTHIFLNPMLVDFIEKEIKNASQTMKMVDAGEVEVVPGVTVRAINTVAGKLPLVPDFTMLTQVNGTDTDYPFAIMSMEHVESAYIGSPDAQMFKLGLSADLADKYEVVKFSTGAIVKHAAKAHVFGYVTR</sequence>
<dbReference type="EMBL" id="CP090979">
    <property type="protein sequence ID" value="UJF36535.1"/>
    <property type="molecule type" value="Genomic_DNA"/>
</dbReference>
<keyword evidence="2" id="KW-1185">Reference proteome</keyword>
<name>A0ABY3STY3_9BACL</name>
<evidence type="ECO:0000313" key="2">
    <source>
        <dbReference type="Proteomes" id="UP001649230"/>
    </source>
</evidence>
<geneLocation type="plasmid" evidence="1 2">
    <name>pYPD9-1</name>
</geneLocation>
<protein>
    <recommendedName>
        <fullName evidence="3">Major capsid protein</fullName>
    </recommendedName>
</protein>
<evidence type="ECO:0008006" key="3">
    <source>
        <dbReference type="Google" id="ProtNLM"/>
    </source>
</evidence>
<keyword evidence="1" id="KW-0614">Plasmid</keyword>
<dbReference type="Proteomes" id="UP001649230">
    <property type="component" value="Plasmid pYPD9-1"/>
</dbReference>
<proteinExistence type="predicted"/>
<dbReference type="RefSeq" id="WP_235123085.1">
    <property type="nucleotide sequence ID" value="NZ_CP090979.1"/>
</dbReference>